<dbReference type="AlphaFoldDB" id="A0A9N9E2U1"/>
<comment type="caution">
    <text evidence="3">The sequence shown here is derived from an EMBL/GenBank/DDBJ whole genome shotgun (WGS) entry which is preliminary data.</text>
</comment>
<evidence type="ECO:0000256" key="2">
    <source>
        <dbReference type="ARBA" id="ARBA00022737"/>
    </source>
</evidence>
<dbReference type="OrthoDB" id="2449297at2759"/>
<dbReference type="PANTHER" id="PTHR46093:SF18">
    <property type="entry name" value="FIBRONECTIN TYPE-III DOMAIN-CONTAINING PROTEIN"/>
    <property type="match status" value="1"/>
</dbReference>
<reference evidence="3" key="1">
    <citation type="submission" date="2021-06" db="EMBL/GenBank/DDBJ databases">
        <authorList>
            <person name="Kallberg Y."/>
            <person name="Tangrot J."/>
            <person name="Rosling A."/>
        </authorList>
    </citation>
    <scope>NUCLEOTIDE SEQUENCE</scope>
    <source>
        <strain evidence="3">IA702</strain>
    </source>
</reference>
<name>A0A9N9E2U1_9GLOM</name>
<dbReference type="EMBL" id="CAJVPJ010005604">
    <property type="protein sequence ID" value="CAG8662815.1"/>
    <property type="molecule type" value="Genomic_DNA"/>
</dbReference>
<accession>A0A9N9E2U1</accession>
<evidence type="ECO:0000313" key="4">
    <source>
        <dbReference type="Proteomes" id="UP000789572"/>
    </source>
</evidence>
<dbReference type="Gene3D" id="2.120.10.80">
    <property type="entry name" value="Kelch-type beta propeller"/>
    <property type="match status" value="1"/>
</dbReference>
<dbReference type="PANTHER" id="PTHR46093">
    <property type="entry name" value="ACYL-COA-BINDING DOMAIN-CONTAINING PROTEIN 5"/>
    <property type="match status" value="1"/>
</dbReference>
<keyword evidence="4" id="KW-1185">Reference proteome</keyword>
<dbReference type="SUPFAM" id="SSF117281">
    <property type="entry name" value="Kelch motif"/>
    <property type="match status" value="1"/>
</dbReference>
<keyword evidence="1" id="KW-0880">Kelch repeat</keyword>
<proteinExistence type="predicted"/>
<feature type="non-terminal residue" evidence="3">
    <location>
        <position position="185"/>
    </location>
</feature>
<dbReference type="Proteomes" id="UP000789572">
    <property type="component" value="Unassembled WGS sequence"/>
</dbReference>
<sequence length="185" mass="20434">PAASNNVLVWNLVDEQWYRPSITAIAGSTIPLPQKFAPCVEFPTGKMFVLIANTTDQTKNAAVLDVTQWSWQEITTSSTPSDFRIGVTLTAANDSIYRYAGRALDVQGNQAQTTNNLLDPNTLLWTPRASGPSLAYHTACYLSKFDVIAVFGGQNSDFQVQDVFVTYSISQDVWHQLDQPMSNKP</sequence>
<organism evidence="3 4">
    <name type="scientific">Paraglomus occultum</name>
    <dbReference type="NCBI Taxonomy" id="144539"/>
    <lineage>
        <taxon>Eukaryota</taxon>
        <taxon>Fungi</taxon>
        <taxon>Fungi incertae sedis</taxon>
        <taxon>Mucoromycota</taxon>
        <taxon>Glomeromycotina</taxon>
        <taxon>Glomeromycetes</taxon>
        <taxon>Paraglomerales</taxon>
        <taxon>Paraglomeraceae</taxon>
        <taxon>Paraglomus</taxon>
    </lineage>
</organism>
<evidence type="ECO:0000313" key="3">
    <source>
        <dbReference type="EMBL" id="CAG8662815.1"/>
    </source>
</evidence>
<gene>
    <name evidence="3" type="ORF">POCULU_LOCUS10544</name>
</gene>
<evidence type="ECO:0000256" key="1">
    <source>
        <dbReference type="ARBA" id="ARBA00022441"/>
    </source>
</evidence>
<keyword evidence="2" id="KW-0677">Repeat</keyword>
<dbReference type="InterPro" id="IPR015915">
    <property type="entry name" value="Kelch-typ_b-propeller"/>
</dbReference>
<protein>
    <submittedName>
        <fullName evidence="3">1169_t:CDS:1</fullName>
    </submittedName>
</protein>
<feature type="non-terminal residue" evidence="3">
    <location>
        <position position="1"/>
    </location>
</feature>